<dbReference type="InterPro" id="IPR006531">
    <property type="entry name" value="Gp5/Vgr_OB"/>
</dbReference>
<dbReference type="EMBL" id="BAAAQN010000003">
    <property type="protein sequence ID" value="GAA2014193.1"/>
    <property type="molecule type" value="Genomic_DNA"/>
</dbReference>
<dbReference type="Proteomes" id="UP001500751">
    <property type="component" value="Unassembled WGS sequence"/>
</dbReference>
<dbReference type="Gene3D" id="2.30.110.50">
    <property type="match status" value="1"/>
</dbReference>
<dbReference type="InterPro" id="IPR037026">
    <property type="entry name" value="Vgr_OB-fold_dom_sf"/>
</dbReference>
<comment type="caution">
    <text evidence="2">The sequence shown here is derived from an EMBL/GenBank/DDBJ whole genome shotgun (WGS) entry which is preliminary data.</text>
</comment>
<dbReference type="Gene3D" id="3.55.50.10">
    <property type="entry name" value="Baseplate protein-like domains"/>
    <property type="match status" value="1"/>
</dbReference>
<dbReference type="SUPFAM" id="SSF69255">
    <property type="entry name" value="gp5 N-terminal domain-like"/>
    <property type="match status" value="1"/>
</dbReference>
<dbReference type="Gene3D" id="2.40.50.230">
    <property type="entry name" value="Gp5 N-terminal domain"/>
    <property type="match status" value="1"/>
</dbReference>
<proteinExistence type="predicted"/>
<dbReference type="InterPro" id="IPR047702">
    <property type="entry name" value="VgrG-rel"/>
</dbReference>
<accession>A0ABP5F477</accession>
<evidence type="ECO:0000259" key="1">
    <source>
        <dbReference type="Pfam" id="PF04717"/>
    </source>
</evidence>
<dbReference type="SUPFAM" id="SSF69279">
    <property type="entry name" value="Phage tail proteins"/>
    <property type="match status" value="1"/>
</dbReference>
<evidence type="ECO:0000313" key="2">
    <source>
        <dbReference type="EMBL" id="GAA2014193.1"/>
    </source>
</evidence>
<dbReference type="Pfam" id="PF04717">
    <property type="entry name" value="Phage_base_V"/>
    <property type="match status" value="1"/>
</dbReference>
<dbReference type="RefSeq" id="WP_344663943.1">
    <property type="nucleotide sequence ID" value="NZ_BAAAQN010000003.1"/>
</dbReference>
<dbReference type="Gene3D" id="4.10.220.110">
    <property type="match status" value="1"/>
</dbReference>
<name>A0ABP5F477_9ACTN</name>
<protein>
    <submittedName>
        <fullName evidence="2">VgrG-related protein</fullName>
    </submittedName>
</protein>
<dbReference type="Pfam" id="PF05954">
    <property type="entry name" value="Phage_GPD"/>
    <property type="match status" value="1"/>
</dbReference>
<gene>
    <name evidence="2" type="ORF">GCM10009839_06350</name>
</gene>
<keyword evidence="3" id="KW-1185">Reference proteome</keyword>
<evidence type="ECO:0000313" key="3">
    <source>
        <dbReference type="Proteomes" id="UP001500751"/>
    </source>
</evidence>
<organism evidence="2 3">
    <name type="scientific">Catenulispora yoronensis</name>
    <dbReference type="NCBI Taxonomy" id="450799"/>
    <lineage>
        <taxon>Bacteria</taxon>
        <taxon>Bacillati</taxon>
        <taxon>Actinomycetota</taxon>
        <taxon>Actinomycetes</taxon>
        <taxon>Catenulisporales</taxon>
        <taxon>Catenulisporaceae</taxon>
        <taxon>Catenulispora</taxon>
    </lineage>
</organism>
<feature type="domain" description="Gp5/Type VI secretion system Vgr protein OB-fold" evidence="1">
    <location>
        <begin position="378"/>
        <end position="451"/>
    </location>
</feature>
<reference evidence="3" key="1">
    <citation type="journal article" date="2019" name="Int. J. Syst. Evol. Microbiol.">
        <title>The Global Catalogue of Microorganisms (GCM) 10K type strain sequencing project: providing services to taxonomists for standard genome sequencing and annotation.</title>
        <authorList>
            <consortium name="The Broad Institute Genomics Platform"/>
            <consortium name="The Broad Institute Genome Sequencing Center for Infectious Disease"/>
            <person name="Wu L."/>
            <person name="Ma J."/>
        </authorList>
    </citation>
    <scope>NUCLEOTIDE SEQUENCE [LARGE SCALE GENOMIC DNA]</scope>
    <source>
        <strain evidence="3">JCM 16014</strain>
    </source>
</reference>
<sequence length="559" mass="59502">MTTRAFANAPVVATNNQPLPAVWQDWLVETHVDAEEGRPAVAELRFRDPGHRMLAGTRTGIGAPLRIWAATTAEPGKVQIFSGEVTRVACEYDNDDGTFTVVRAQDLGHRLTRGRRLDVWEGLTLREVVTKVARHGKLTVDQVHQGDTVYRRLVQPNITDWEFLRTLAGLHGAALTVQDERLSLREAAPAGRAPSPGQDSDRNPYVLRYGDNLLALDTSVEDLGPVRTVQVRGWNSEAKQALVEPTGLTDSPQVAVGVKVADLARAWKGDVVTEVAGTGFALQEHLAPAARAFAEAAAADFAQLEATASGSPYLTVGAPVTLDGVGSPFTGRYTVTGVHHHFAEDGYRTTVSVATGRGEPGAAVAQPSAYAMPGLAVALVVDVKEPEGRQSGAVKLRFPWLDDKYTSDWARTVQWGGVDGGGVISPSTGDEVLVGFEQGRLDRPYVLGGLYNGKDKPTANETALVSDDGKVNRRSLASRGGDRIELRDEKESAGVVLATGNGGITVELARNGNKLTLTADEITLSAKTIKLDATSEVSITGKQSVAISSLKVDVKRGGA</sequence>
<dbReference type="NCBIfam" id="NF033848">
    <property type="entry name" value="VgrG_rel"/>
    <property type="match status" value="1"/>
</dbReference>